<evidence type="ECO:0000313" key="1">
    <source>
        <dbReference type="EMBL" id="CAI9181049.1"/>
    </source>
</evidence>
<organism evidence="1 2">
    <name type="scientific">Rangifer tarandus platyrhynchus</name>
    <name type="common">Svalbard reindeer</name>
    <dbReference type="NCBI Taxonomy" id="3082113"/>
    <lineage>
        <taxon>Eukaryota</taxon>
        <taxon>Metazoa</taxon>
        <taxon>Chordata</taxon>
        <taxon>Craniata</taxon>
        <taxon>Vertebrata</taxon>
        <taxon>Euteleostomi</taxon>
        <taxon>Mammalia</taxon>
        <taxon>Eutheria</taxon>
        <taxon>Laurasiatheria</taxon>
        <taxon>Artiodactyla</taxon>
        <taxon>Ruminantia</taxon>
        <taxon>Pecora</taxon>
        <taxon>Cervidae</taxon>
        <taxon>Odocoileinae</taxon>
        <taxon>Rangifer</taxon>
    </lineage>
</organism>
<accession>A0ABN9AAM9</accession>
<sequence length="76" mass="9009">MRRYPRVRSRRTSAECTARRLAFTLSVNKQTRRSHYRSRCWMTYCGFCCCPGLWRSHHVLLCLPALFSVKGDRTPL</sequence>
<proteinExistence type="predicted"/>
<reference evidence="1" key="1">
    <citation type="submission" date="2023-04" db="EMBL/GenBank/DDBJ databases">
        <authorList>
            <consortium name="ELIXIR-Norway"/>
        </authorList>
    </citation>
    <scope>NUCLEOTIDE SEQUENCE [LARGE SCALE GENOMIC DNA]</scope>
</reference>
<dbReference type="Proteomes" id="UP001176941">
    <property type="component" value="Chromosome X"/>
</dbReference>
<evidence type="ECO:0000313" key="2">
    <source>
        <dbReference type="Proteomes" id="UP001176941"/>
    </source>
</evidence>
<gene>
    <name evidence="1" type="ORF">MRATA1EN1_LOCUS30011</name>
</gene>
<name>A0ABN9AAM9_RANTA</name>
<dbReference type="EMBL" id="OX460343">
    <property type="protein sequence ID" value="CAI9181049.1"/>
    <property type="molecule type" value="Genomic_DNA"/>
</dbReference>
<keyword evidence="2" id="KW-1185">Reference proteome</keyword>
<protein>
    <submittedName>
        <fullName evidence="1">Uncharacterized protein</fullName>
    </submittedName>
</protein>